<dbReference type="InterPro" id="IPR001810">
    <property type="entry name" value="F-box_dom"/>
</dbReference>
<accession>A0A438CPP8</accession>
<dbReference type="SMART" id="SM00256">
    <property type="entry name" value="FBOX"/>
    <property type="match status" value="1"/>
</dbReference>
<dbReference type="SUPFAM" id="SSF81383">
    <property type="entry name" value="F-box domain"/>
    <property type="match status" value="1"/>
</dbReference>
<dbReference type="InterPro" id="IPR053781">
    <property type="entry name" value="F-box_AtFBL13-like"/>
</dbReference>
<dbReference type="PANTHER" id="PTHR31293:SF12">
    <property type="entry name" value="RNI-LIKE SUPERFAMILY PROTEIN"/>
    <property type="match status" value="1"/>
</dbReference>
<evidence type="ECO:0000259" key="1">
    <source>
        <dbReference type="SMART" id="SM00256"/>
    </source>
</evidence>
<dbReference type="InterPro" id="IPR036047">
    <property type="entry name" value="F-box-like_dom_sf"/>
</dbReference>
<dbReference type="SUPFAM" id="SSF52047">
    <property type="entry name" value="RNI-like"/>
    <property type="match status" value="1"/>
</dbReference>
<gene>
    <name evidence="2" type="primary">VvCHDh001025</name>
    <name evidence="2" type="ORF">CK203_115684</name>
</gene>
<proteinExistence type="predicted"/>
<dbReference type="EMBL" id="QGNW01002126">
    <property type="protein sequence ID" value="RVW25158.1"/>
    <property type="molecule type" value="Genomic_DNA"/>
</dbReference>
<dbReference type="CDD" id="cd22160">
    <property type="entry name" value="F-box_AtFBL13-like"/>
    <property type="match status" value="1"/>
</dbReference>
<organism evidence="2 3">
    <name type="scientific">Vitis vinifera</name>
    <name type="common">Grape</name>
    <dbReference type="NCBI Taxonomy" id="29760"/>
    <lineage>
        <taxon>Eukaryota</taxon>
        <taxon>Viridiplantae</taxon>
        <taxon>Streptophyta</taxon>
        <taxon>Embryophyta</taxon>
        <taxon>Tracheophyta</taxon>
        <taxon>Spermatophyta</taxon>
        <taxon>Magnoliopsida</taxon>
        <taxon>eudicotyledons</taxon>
        <taxon>Gunneridae</taxon>
        <taxon>Pentapetalae</taxon>
        <taxon>rosids</taxon>
        <taxon>Vitales</taxon>
        <taxon>Vitaceae</taxon>
        <taxon>Viteae</taxon>
        <taxon>Vitis</taxon>
    </lineage>
</organism>
<comment type="caution">
    <text evidence="2">The sequence shown here is derived from an EMBL/GenBank/DDBJ whole genome shotgun (WGS) entry which is preliminary data.</text>
</comment>
<evidence type="ECO:0000313" key="3">
    <source>
        <dbReference type="Proteomes" id="UP000288805"/>
    </source>
</evidence>
<dbReference type="AlphaFoldDB" id="A0A438CPP8"/>
<reference evidence="2 3" key="1">
    <citation type="journal article" date="2018" name="PLoS Genet.">
        <title>Population sequencing reveals clonal diversity and ancestral inbreeding in the grapevine cultivar Chardonnay.</title>
        <authorList>
            <person name="Roach M.J."/>
            <person name="Johnson D.L."/>
            <person name="Bohlmann J."/>
            <person name="van Vuuren H.J."/>
            <person name="Jones S.J."/>
            <person name="Pretorius I.S."/>
            <person name="Schmidt S.A."/>
            <person name="Borneman A.R."/>
        </authorList>
    </citation>
    <scope>NUCLEOTIDE SEQUENCE [LARGE SCALE GENOMIC DNA]</scope>
    <source>
        <strain evidence="3">cv. Chardonnay</strain>
        <tissue evidence="2">Leaf</tissue>
    </source>
</reference>
<sequence>MAEVMDSKFEQRRDRISNLPDALLCHILSFLPTKFALGTSILSKRWRYLWKSVPILDFDDDLLLNRNAATPAELEERTIMFLNFVDRVLFHSDVSSVQKFRLLYYGSRLDSVYSWICTALGRRVQELDLNFLMLHGDIELPPMFFISKTLVVVKLWHAIFLDIPSTVWLPSLKILHLSLDEEEEQEYEVVVDAPNLEYFTITDYVSKKHLVNNISSLIKAFIDIGPDSEEFEESSHNGHMSYRGRISELLRRISNV</sequence>
<name>A0A438CPP8_VITVI</name>
<dbReference type="Proteomes" id="UP000288805">
    <property type="component" value="Unassembled WGS sequence"/>
</dbReference>
<dbReference type="Pfam" id="PF00646">
    <property type="entry name" value="F-box"/>
    <property type="match status" value="1"/>
</dbReference>
<dbReference type="PANTHER" id="PTHR31293">
    <property type="entry name" value="RNI-LIKE SUPERFAMILY PROTEIN"/>
    <property type="match status" value="1"/>
</dbReference>
<dbReference type="Gene3D" id="1.20.1280.50">
    <property type="match status" value="1"/>
</dbReference>
<protein>
    <submittedName>
        <fullName evidence="2">F-box/LRR-repeat protein</fullName>
    </submittedName>
</protein>
<feature type="domain" description="F-box" evidence="1">
    <location>
        <begin position="19"/>
        <end position="59"/>
    </location>
</feature>
<dbReference type="InterPro" id="IPR055294">
    <property type="entry name" value="FBL60-like"/>
</dbReference>
<evidence type="ECO:0000313" key="2">
    <source>
        <dbReference type="EMBL" id="RVW25158.1"/>
    </source>
</evidence>